<feature type="domain" description="2'-5'-oligoadenylate synthetase 1" evidence="3">
    <location>
        <begin position="193"/>
        <end position="329"/>
    </location>
</feature>
<keyword evidence="5" id="KW-1185">Reference proteome</keyword>
<dbReference type="GO" id="GO:0001730">
    <property type="term" value="F:2'-5'-oligoadenylate synthetase activity"/>
    <property type="evidence" value="ECO:0007669"/>
    <property type="project" value="TreeGrafter"/>
</dbReference>
<dbReference type="EMBL" id="CAICTM010003113">
    <property type="protein sequence ID" value="CAB9530929.1"/>
    <property type="molecule type" value="Genomic_DNA"/>
</dbReference>
<dbReference type="InterPro" id="IPR018952">
    <property type="entry name" value="2-5-oligoAdlate_synth_1_dom2/C"/>
</dbReference>
<dbReference type="InterPro" id="IPR002934">
    <property type="entry name" value="Polymerase_NTP_transf_dom"/>
</dbReference>
<dbReference type="Gene3D" id="1.10.1410.20">
    <property type="entry name" value="2'-5'-oligoadenylate synthetase 1, domain 2"/>
    <property type="match status" value="1"/>
</dbReference>
<dbReference type="Pfam" id="PF10421">
    <property type="entry name" value="OAS1_C"/>
    <property type="match status" value="1"/>
</dbReference>
<sequence length="526" mass="59479">MELSYAYDHFDPRIQNAGNGNKELCRVLGACRGAKVSPATLRRLGDELAPTKPQKAAAQKAIDQVVRAVQSLPNFGVDRCCVSGSFGKGTALRNFDIDLVLFLNNEQPPFTNSLRVLTRQLPPMLPGLDMEMTTPYSVQFCLDGFNFDLLPAPNFTKANHSDKEQMQYKESMKKIAALDEKRFAKDVRYWGPALAESTVKYMKSQPPFVNAAVRLAKLWKKACAAGPHTFPRWFSSFVVEIIASEIATRELTENPNNASLVRVLTELLKALTEPHKLCIIGNKHRDSDIPLGVKQQRPLVLDPVNPTCNLAKQLRDWASIRLLAASSLKLLQKDTVTISELFQPQLSESLGFAYRFCSFRLRSISASAWIQKLEVRTIRSLNGKPMNPGVEWRSRDRLDTRAFPENIRDIFYGDLHDYVHVCTTALLWHTKGNQGREVAAASAFVDDMLLQVFGQEKCYWRPTSETHDSKDVTFTFGQVPIPSPKDDLRFISLKLSVDLKEDQLYRVAYEIQRDLNRQGEDMDDGY</sequence>
<dbReference type="SUPFAM" id="SSF81301">
    <property type="entry name" value="Nucleotidyltransferase"/>
    <property type="match status" value="1"/>
</dbReference>
<accession>A0A9N8F3H2</accession>
<dbReference type="Pfam" id="PF01909">
    <property type="entry name" value="NTP_transf_2"/>
    <property type="match status" value="1"/>
</dbReference>
<dbReference type="OrthoDB" id="10057353at2759"/>
<dbReference type="AlphaFoldDB" id="A0A9N8F3H2"/>
<dbReference type="GO" id="GO:0003725">
    <property type="term" value="F:double-stranded RNA binding"/>
    <property type="evidence" value="ECO:0007669"/>
    <property type="project" value="TreeGrafter"/>
</dbReference>
<evidence type="ECO:0000259" key="2">
    <source>
        <dbReference type="Pfam" id="PF01909"/>
    </source>
</evidence>
<dbReference type="GO" id="GO:0005654">
    <property type="term" value="C:nucleoplasm"/>
    <property type="evidence" value="ECO:0007669"/>
    <property type="project" value="TreeGrafter"/>
</dbReference>
<comment type="similarity">
    <text evidence="1">Belongs to the 2-5A synthase family.</text>
</comment>
<evidence type="ECO:0000313" key="4">
    <source>
        <dbReference type="EMBL" id="CAB9530929.1"/>
    </source>
</evidence>
<dbReference type="GO" id="GO:0005829">
    <property type="term" value="C:cytosol"/>
    <property type="evidence" value="ECO:0007669"/>
    <property type="project" value="TreeGrafter"/>
</dbReference>
<gene>
    <name evidence="4" type="ORF">SEMRO_3115_G344080.1</name>
</gene>
<comment type="caution">
    <text evidence="4">The sequence shown here is derived from an EMBL/GenBank/DDBJ whole genome shotgun (WGS) entry which is preliminary data.</text>
</comment>
<proteinExistence type="inferred from homology"/>
<evidence type="ECO:0000313" key="5">
    <source>
        <dbReference type="Proteomes" id="UP001153069"/>
    </source>
</evidence>
<dbReference type="GO" id="GO:0016020">
    <property type="term" value="C:membrane"/>
    <property type="evidence" value="ECO:0007669"/>
    <property type="project" value="TreeGrafter"/>
</dbReference>
<feature type="domain" description="Polymerase nucleotidyl transferase" evidence="2">
    <location>
        <begin position="63"/>
        <end position="108"/>
    </location>
</feature>
<dbReference type="Gene3D" id="3.30.460.10">
    <property type="entry name" value="Beta Polymerase, domain 2"/>
    <property type="match status" value="1"/>
</dbReference>
<protein>
    <submittedName>
        <fullName evidence="4">2'-5'-oligoadenylate</fullName>
    </submittedName>
</protein>
<dbReference type="PANTHER" id="PTHR11258:SF11">
    <property type="entry name" value="C2H2-TYPE DOMAIN-CONTAINING PROTEIN"/>
    <property type="match status" value="1"/>
</dbReference>
<evidence type="ECO:0000259" key="3">
    <source>
        <dbReference type="Pfam" id="PF10421"/>
    </source>
</evidence>
<reference evidence="4" key="1">
    <citation type="submission" date="2020-06" db="EMBL/GenBank/DDBJ databases">
        <authorList>
            <consortium name="Plant Systems Biology data submission"/>
        </authorList>
    </citation>
    <scope>NUCLEOTIDE SEQUENCE</scope>
    <source>
        <strain evidence="4">D6</strain>
    </source>
</reference>
<name>A0A9N8F3H2_9STRA</name>
<dbReference type="PANTHER" id="PTHR11258">
    <property type="entry name" value="2-5 OLIGOADENYLATE SYNTHETASE"/>
    <property type="match status" value="1"/>
</dbReference>
<organism evidence="4 5">
    <name type="scientific">Seminavis robusta</name>
    <dbReference type="NCBI Taxonomy" id="568900"/>
    <lineage>
        <taxon>Eukaryota</taxon>
        <taxon>Sar</taxon>
        <taxon>Stramenopiles</taxon>
        <taxon>Ochrophyta</taxon>
        <taxon>Bacillariophyta</taxon>
        <taxon>Bacillariophyceae</taxon>
        <taxon>Bacillariophycidae</taxon>
        <taxon>Naviculales</taxon>
        <taxon>Naviculaceae</taxon>
        <taxon>Seminavis</taxon>
    </lineage>
</organism>
<dbReference type="SUPFAM" id="SSF81631">
    <property type="entry name" value="PAP/OAS1 substrate-binding domain"/>
    <property type="match status" value="1"/>
</dbReference>
<evidence type="ECO:0000256" key="1">
    <source>
        <dbReference type="ARBA" id="ARBA00009526"/>
    </source>
</evidence>
<dbReference type="InterPro" id="IPR043519">
    <property type="entry name" value="NT_sf"/>
</dbReference>
<dbReference type="Proteomes" id="UP001153069">
    <property type="component" value="Unassembled WGS sequence"/>
</dbReference>